<name>A0A448WT29_9PLAT</name>
<comment type="caution">
    <text evidence="2">The sequence shown here is derived from an EMBL/GenBank/DDBJ whole genome shotgun (WGS) entry which is preliminary data.</text>
</comment>
<evidence type="ECO:0000313" key="2">
    <source>
        <dbReference type="EMBL" id="VEL19577.1"/>
    </source>
</evidence>
<evidence type="ECO:0000313" key="3">
    <source>
        <dbReference type="Proteomes" id="UP000784294"/>
    </source>
</evidence>
<proteinExistence type="predicted"/>
<evidence type="ECO:0000256" key="1">
    <source>
        <dbReference type="SAM" id="MobiDB-lite"/>
    </source>
</evidence>
<dbReference type="Proteomes" id="UP000784294">
    <property type="component" value="Unassembled WGS sequence"/>
</dbReference>
<gene>
    <name evidence="2" type="ORF">PXEA_LOCUS13017</name>
</gene>
<dbReference type="EMBL" id="CAAALY010042196">
    <property type="protein sequence ID" value="VEL19577.1"/>
    <property type="molecule type" value="Genomic_DNA"/>
</dbReference>
<reference evidence="2" key="1">
    <citation type="submission" date="2018-11" db="EMBL/GenBank/DDBJ databases">
        <authorList>
            <consortium name="Pathogen Informatics"/>
        </authorList>
    </citation>
    <scope>NUCLEOTIDE SEQUENCE</scope>
</reference>
<keyword evidence="3" id="KW-1185">Reference proteome</keyword>
<organism evidence="2 3">
    <name type="scientific">Protopolystoma xenopodis</name>
    <dbReference type="NCBI Taxonomy" id="117903"/>
    <lineage>
        <taxon>Eukaryota</taxon>
        <taxon>Metazoa</taxon>
        <taxon>Spiralia</taxon>
        <taxon>Lophotrochozoa</taxon>
        <taxon>Platyhelminthes</taxon>
        <taxon>Monogenea</taxon>
        <taxon>Polyopisthocotylea</taxon>
        <taxon>Polystomatidea</taxon>
        <taxon>Polystomatidae</taxon>
        <taxon>Protopolystoma</taxon>
    </lineage>
</organism>
<dbReference type="AlphaFoldDB" id="A0A448WT29"/>
<protein>
    <submittedName>
        <fullName evidence="2">Uncharacterized protein</fullName>
    </submittedName>
</protein>
<accession>A0A448WT29</accession>
<feature type="region of interest" description="Disordered" evidence="1">
    <location>
        <begin position="97"/>
        <end position="116"/>
    </location>
</feature>
<sequence>MYVSTPCRRIEELLSTPLPEHWYAVDQIPALGDGSRPLAISVNSSQSHSGGVSLTFSSTTTTTTLTVTSSSFMPSRGMIRQQATSSSSLYASATEKLRDEAEAKRSHQVFQPINRL</sequence>